<dbReference type="Gene3D" id="2.30.30.100">
    <property type="match status" value="1"/>
</dbReference>
<protein>
    <recommendedName>
        <fullName evidence="9">Small nuclear ribonucleoprotein G</fullName>
        <shortName evidence="9">snRNP-G</shortName>
    </recommendedName>
</protein>
<proteinExistence type="inferred from homology"/>
<keyword evidence="3 9" id="KW-0507">mRNA processing</keyword>
<keyword evidence="7 9" id="KW-0539">Nucleus</keyword>
<evidence type="ECO:0000256" key="6">
    <source>
        <dbReference type="ARBA" id="ARBA00023187"/>
    </source>
</evidence>
<dbReference type="GO" id="GO:0005682">
    <property type="term" value="C:U5 snRNP"/>
    <property type="evidence" value="ECO:0007669"/>
    <property type="project" value="TreeGrafter"/>
</dbReference>
<accession>H8WXE4</accession>
<dbReference type="GO" id="GO:0005686">
    <property type="term" value="C:U2 snRNP"/>
    <property type="evidence" value="ECO:0007669"/>
    <property type="project" value="TreeGrafter"/>
</dbReference>
<evidence type="ECO:0000256" key="7">
    <source>
        <dbReference type="ARBA" id="ARBA00023242"/>
    </source>
</evidence>
<dbReference type="GO" id="GO:0071013">
    <property type="term" value="C:catalytic step 2 spliceosome"/>
    <property type="evidence" value="ECO:0007669"/>
    <property type="project" value="TreeGrafter"/>
</dbReference>
<evidence type="ECO:0000256" key="3">
    <source>
        <dbReference type="ARBA" id="ARBA00022664"/>
    </source>
</evidence>
<keyword evidence="8 9" id="KW-0687">Ribonucleoprotein</keyword>
<dbReference type="PANTHER" id="PTHR10553">
    <property type="entry name" value="SMALL NUCLEAR RIBONUCLEOPROTEIN"/>
    <property type="match status" value="1"/>
</dbReference>
<comment type="function">
    <text evidence="9">Plays a role in pre-mRNA splicing.</text>
</comment>
<name>H8WXE4_CANO9</name>
<dbReference type="KEGG" id="cot:CORT_0A10640"/>
<dbReference type="OrthoDB" id="2146at2759"/>
<keyword evidence="4 9" id="KW-0747">Spliceosome</keyword>
<evidence type="ECO:0000256" key="9">
    <source>
        <dbReference type="RuleBase" id="RU365052"/>
    </source>
</evidence>
<evidence type="ECO:0000313" key="11">
    <source>
        <dbReference type="EMBL" id="CCG21450.1"/>
    </source>
</evidence>
<dbReference type="SUPFAM" id="SSF50182">
    <property type="entry name" value="Sm-like ribonucleoproteins"/>
    <property type="match status" value="1"/>
</dbReference>
<dbReference type="HOGENOM" id="CLU_076902_10_0_1"/>
<dbReference type="GO" id="GO:0005687">
    <property type="term" value="C:U4 snRNP"/>
    <property type="evidence" value="ECO:0007669"/>
    <property type="project" value="TreeGrafter"/>
</dbReference>
<evidence type="ECO:0000256" key="5">
    <source>
        <dbReference type="ARBA" id="ARBA00022884"/>
    </source>
</evidence>
<dbReference type="RefSeq" id="XP_003866888.1">
    <property type="nucleotide sequence ID" value="XM_003866840.1"/>
</dbReference>
<dbReference type="Pfam" id="PF01423">
    <property type="entry name" value="LSM"/>
    <property type="match status" value="1"/>
</dbReference>
<dbReference type="PANTHER" id="PTHR10553:SF2">
    <property type="entry name" value="SMALL NUCLEAR RIBONUCLEOPROTEIN G"/>
    <property type="match status" value="1"/>
</dbReference>
<comment type="similarity">
    <text evidence="2 9">Belongs to the snRNP Sm proteins family.</text>
</comment>
<dbReference type="FunFam" id="2.30.30.100:FF:000023">
    <property type="entry name" value="Small nuclear ribonucleoprotein G"/>
    <property type="match status" value="1"/>
</dbReference>
<reference evidence="11 12" key="1">
    <citation type="journal article" date="2012" name="PLoS ONE">
        <title>Sequence and analysis of the genome of the pathogenic yeast Candida orthopsilosis.</title>
        <authorList>
            <person name="Riccombeni A."/>
            <person name="Vidanes G."/>
            <person name="Proux-Wera E."/>
            <person name="Wolfe K.H."/>
            <person name="Butler G."/>
        </authorList>
    </citation>
    <scope>NUCLEOTIDE SEQUENCE [LARGE SCALE GENOMIC DNA]</scope>
    <source>
        <strain evidence="11 12">Co 90-125</strain>
    </source>
</reference>
<dbReference type="GO" id="GO:0034719">
    <property type="term" value="C:SMN-Sm protein complex"/>
    <property type="evidence" value="ECO:0007669"/>
    <property type="project" value="TreeGrafter"/>
</dbReference>
<evidence type="ECO:0000313" key="12">
    <source>
        <dbReference type="Proteomes" id="UP000005018"/>
    </source>
</evidence>
<feature type="domain" description="Sm" evidence="10">
    <location>
        <begin position="3"/>
        <end position="75"/>
    </location>
</feature>
<dbReference type="InterPro" id="IPR047575">
    <property type="entry name" value="Sm"/>
</dbReference>
<dbReference type="InterPro" id="IPR034098">
    <property type="entry name" value="Sm_G"/>
</dbReference>
<comment type="subcellular location">
    <subcellularLocation>
        <location evidence="1 9">Nucleus</location>
    </subcellularLocation>
</comment>
<dbReference type="Proteomes" id="UP000005018">
    <property type="component" value="Chromosome 1"/>
</dbReference>
<dbReference type="GO" id="GO:0005685">
    <property type="term" value="C:U1 snRNP"/>
    <property type="evidence" value="ECO:0007669"/>
    <property type="project" value="TreeGrafter"/>
</dbReference>
<dbReference type="eggNOG" id="KOG1780">
    <property type="taxonomic scope" value="Eukaryota"/>
</dbReference>
<evidence type="ECO:0000256" key="1">
    <source>
        <dbReference type="ARBA" id="ARBA00004123"/>
    </source>
</evidence>
<sequence>MPVTEPELKAYLDKKVSVQLNGSRKVIGILRGYDIFLNVTISDALEERIDGEKLNIGITVIRGNSIVSLEVCIYFIYISHPELAFDLNPY</sequence>
<evidence type="ECO:0000259" key="10">
    <source>
        <dbReference type="PROSITE" id="PS52002"/>
    </source>
</evidence>
<evidence type="ECO:0000256" key="2">
    <source>
        <dbReference type="ARBA" id="ARBA00006850"/>
    </source>
</evidence>
<dbReference type="InterPro" id="IPR044641">
    <property type="entry name" value="Lsm7/SmG-like"/>
</dbReference>
<keyword evidence="12" id="KW-1185">Reference proteome</keyword>
<dbReference type="GeneID" id="14537471"/>
<organism evidence="11 12">
    <name type="scientific">Candida orthopsilosis (strain 90-125)</name>
    <name type="common">Yeast</name>
    <dbReference type="NCBI Taxonomy" id="1136231"/>
    <lineage>
        <taxon>Eukaryota</taxon>
        <taxon>Fungi</taxon>
        <taxon>Dikarya</taxon>
        <taxon>Ascomycota</taxon>
        <taxon>Saccharomycotina</taxon>
        <taxon>Pichiomycetes</taxon>
        <taxon>Debaryomycetaceae</taxon>
        <taxon>Candida/Lodderomyces clade</taxon>
        <taxon>Candida</taxon>
    </lineage>
</organism>
<evidence type="ECO:0000256" key="4">
    <source>
        <dbReference type="ARBA" id="ARBA00022728"/>
    </source>
</evidence>
<dbReference type="GO" id="GO:0071004">
    <property type="term" value="C:U2-type prespliceosome"/>
    <property type="evidence" value="ECO:0007669"/>
    <property type="project" value="TreeGrafter"/>
</dbReference>
<dbReference type="GO" id="GO:0097526">
    <property type="term" value="C:spliceosomal tri-snRNP complex"/>
    <property type="evidence" value="ECO:0007669"/>
    <property type="project" value="TreeGrafter"/>
</dbReference>
<dbReference type="AlphaFoldDB" id="H8WXE4"/>
<keyword evidence="6 9" id="KW-0508">mRNA splicing</keyword>
<dbReference type="CDD" id="cd01719">
    <property type="entry name" value="Sm_G"/>
    <property type="match status" value="1"/>
</dbReference>
<dbReference type="InterPro" id="IPR010920">
    <property type="entry name" value="LSM_dom_sf"/>
</dbReference>
<dbReference type="GO" id="GO:0000387">
    <property type="term" value="P:spliceosomal snRNP assembly"/>
    <property type="evidence" value="ECO:0007669"/>
    <property type="project" value="UniProtKB-UniRule"/>
</dbReference>
<dbReference type="GO" id="GO:0071011">
    <property type="term" value="C:precatalytic spliceosome"/>
    <property type="evidence" value="ECO:0007669"/>
    <property type="project" value="TreeGrafter"/>
</dbReference>
<dbReference type="PROSITE" id="PS52002">
    <property type="entry name" value="SM"/>
    <property type="match status" value="1"/>
</dbReference>
<dbReference type="SMART" id="SM00651">
    <property type="entry name" value="Sm"/>
    <property type="match status" value="1"/>
</dbReference>
<evidence type="ECO:0000256" key="8">
    <source>
        <dbReference type="ARBA" id="ARBA00023274"/>
    </source>
</evidence>
<keyword evidence="5 9" id="KW-0694">RNA-binding</keyword>
<dbReference type="GO" id="GO:0003723">
    <property type="term" value="F:RNA binding"/>
    <property type="evidence" value="ECO:0007669"/>
    <property type="project" value="UniProtKB-UniRule"/>
</dbReference>
<dbReference type="InterPro" id="IPR001163">
    <property type="entry name" value="Sm_dom_euk/arc"/>
</dbReference>
<dbReference type="EMBL" id="HE681719">
    <property type="protein sequence ID" value="CCG21450.1"/>
    <property type="molecule type" value="Genomic_DNA"/>
</dbReference>
<gene>
    <name evidence="11" type="ORF">CORT_0A10640</name>
</gene>